<sequence>MKLSDTQRIILSQASQRDDRLAIPPERLPAAARQTVAKSLIKQELVCDEHASATDARDAWQIDGRTRLLRITEAGLRAIGVTPEGEAEEVEDTRPRDERKGVDPRLIDGDDEPAAVGDTAPTGGEAAPPLSIPAANAEAALYPAQPAEVALLNQALETPRPTRNATLREVAQRVLDAWNDEANQRADLPTAIDALRAVLAAKPGRSAGDSSAPRKPREGTKQETVLAMLRREEGATIAQICEATGWQQHTVRGFFAGLKKKGFTVQVLERVRQVGPNKEGAKGSYSVYCITEGK</sequence>
<keyword evidence="3" id="KW-1185">Reference proteome</keyword>
<evidence type="ECO:0000313" key="2">
    <source>
        <dbReference type="EMBL" id="MBW6401985.1"/>
    </source>
</evidence>
<comment type="caution">
    <text evidence="2">The sequence shown here is derived from an EMBL/GenBank/DDBJ whole genome shotgun (WGS) entry which is preliminary data.</text>
</comment>
<protein>
    <submittedName>
        <fullName evidence="2">DUF3489 domain-containing protein</fullName>
    </submittedName>
</protein>
<evidence type="ECO:0000313" key="3">
    <source>
        <dbReference type="Proteomes" id="UP001196565"/>
    </source>
</evidence>
<dbReference type="Proteomes" id="UP001196565">
    <property type="component" value="Unassembled WGS sequence"/>
</dbReference>
<feature type="region of interest" description="Disordered" evidence="1">
    <location>
        <begin position="80"/>
        <end position="130"/>
    </location>
</feature>
<reference evidence="2 3" key="1">
    <citation type="submission" date="2021-07" db="EMBL/GenBank/DDBJ databases">
        <authorList>
            <person name="So Y."/>
        </authorList>
    </citation>
    <scope>NUCLEOTIDE SEQUENCE [LARGE SCALE GENOMIC DNA]</scope>
    <source>
        <strain evidence="2 3">HJA6</strain>
    </source>
</reference>
<dbReference type="Pfam" id="PF11994">
    <property type="entry name" value="DUF3489"/>
    <property type="match status" value="1"/>
</dbReference>
<gene>
    <name evidence="2" type="ORF">KPL78_29330</name>
</gene>
<name>A0ABS7AIU6_9PROT</name>
<evidence type="ECO:0000256" key="1">
    <source>
        <dbReference type="SAM" id="MobiDB-lite"/>
    </source>
</evidence>
<proteinExistence type="predicted"/>
<feature type="region of interest" description="Disordered" evidence="1">
    <location>
        <begin position="202"/>
        <end position="221"/>
    </location>
</feature>
<feature type="compositionally biased region" description="Basic and acidic residues" evidence="1">
    <location>
        <begin position="92"/>
        <end position="108"/>
    </location>
</feature>
<accession>A0ABS7AIU6</accession>
<organism evidence="2 3">
    <name type="scientific">Roseomonas alba</name>
    <dbReference type="NCBI Taxonomy" id="2846776"/>
    <lineage>
        <taxon>Bacteria</taxon>
        <taxon>Pseudomonadati</taxon>
        <taxon>Pseudomonadota</taxon>
        <taxon>Alphaproteobacteria</taxon>
        <taxon>Acetobacterales</taxon>
        <taxon>Roseomonadaceae</taxon>
        <taxon>Roseomonas</taxon>
    </lineage>
</organism>
<dbReference type="InterPro" id="IPR021880">
    <property type="entry name" value="DUF3489"/>
</dbReference>
<dbReference type="SUPFAM" id="SSF46785">
    <property type="entry name" value="Winged helix' DNA-binding domain"/>
    <property type="match status" value="1"/>
</dbReference>
<dbReference type="InterPro" id="IPR036390">
    <property type="entry name" value="WH_DNA-bd_sf"/>
</dbReference>
<dbReference type="EMBL" id="JAHYBZ010000018">
    <property type="protein sequence ID" value="MBW6401985.1"/>
    <property type="molecule type" value="Genomic_DNA"/>
</dbReference>
<dbReference type="RefSeq" id="WP_219766849.1">
    <property type="nucleotide sequence ID" value="NZ_JAHYBZ010000018.1"/>
</dbReference>